<dbReference type="GO" id="GO:0003677">
    <property type="term" value="F:DNA binding"/>
    <property type="evidence" value="ECO:0007669"/>
    <property type="project" value="UniProtKB-KW"/>
</dbReference>
<dbReference type="InterPro" id="IPR036894">
    <property type="entry name" value="YbaB-like_sf"/>
</dbReference>
<feature type="coiled-coil region" evidence="1">
    <location>
        <begin position="80"/>
        <end position="135"/>
    </location>
</feature>
<dbReference type="Pfam" id="PF02575">
    <property type="entry name" value="YbaB_DNA_bd"/>
    <property type="match status" value="1"/>
</dbReference>
<dbReference type="RefSeq" id="WP_179824927.1">
    <property type="nucleotide sequence ID" value="NZ_JACCCO010000002.1"/>
</dbReference>
<organism evidence="2 3">
    <name type="scientific">Streptosporangium sandarakinum</name>
    <dbReference type="NCBI Taxonomy" id="1260955"/>
    <lineage>
        <taxon>Bacteria</taxon>
        <taxon>Bacillati</taxon>
        <taxon>Actinomycetota</taxon>
        <taxon>Actinomycetes</taxon>
        <taxon>Streptosporangiales</taxon>
        <taxon>Streptosporangiaceae</taxon>
        <taxon>Streptosporangium</taxon>
    </lineage>
</organism>
<name>A0A852UY75_9ACTN</name>
<comment type="caution">
    <text evidence="2">The sequence shown here is derived from an EMBL/GenBank/DDBJ whole genome shotgun (WGS) entry which is preliminary data.</text>
</comment>
<dbReference type="AlphaFoldDB" id="A0A852UY75"/>
<evidence type="ECO:0000313" key="2">
    <source>
        <dbReference type="EMBL" id="NYF42382.1"/>
    </source>
</evidence>
<dbReference type="Proteomes" id="UP000576393">
    <property type="component" value="Unassembled WGS sequence"/>
</dbReference>
<gene>
    <name evidence="2" type="ORF">HDA43_004583</name>
</gene>
<accession>A0A852UY75</accession>
<protein>
    <submittedName>
        <fullName evidence="2">DNA-binding protein YbaB</fullName>
    </submittedName>
</protein>
<evidence type="ECO:0000256" key="1">
    <source>
        <dbReference type="SAM" id="Coils"/>
    </source>
</evidence>
<dbReference type="InterPro" id="IPR004401">
    <property type="entry name" value="YbaB/EbfC"/>
</dbReference>
<reference evidence="2 3" key="1">
    <citation type="submission" date="2020-07" db="EMBL/GenBank/DDBJ databases">
        <title>Sequencing the genomes of 1000 actinobacteria strains.</title>
        <authorList>
            <person name="Klenk H.-P."/>
        </authorList>
    </citation>
    <scope>NUCLEOTIDE SEQUENCE [LARGE SCALE GENOMIC DNA]</scope>
    <source>
        <strain evidence="2 3">DSM 45763</strain>
    </source>
</reference>
<keyword evidence="2" id="KW-0238">DNA-binding</keyword>
<keyword evidence="3" id="KW-1185">Reference proteome</keyword>
<proteinExistence type="predicted"/>
<dbReference type="EMBL" id="JACCCO010000002">
    <property type="protein sequence ID" value="NYF42382.1"/>
    <property type="molecule type" value="Genomic_DNA"/>
</dbReference>
<dbReference type="Gene3D" id="3.30.1310.10">
    <property type="entry name" value="Nucleoid-associated protein YbaB-like domain"/>
    <property type="match status" value="1"/>
</dbReference>
<evidence type="ECO:0000313" key="3">
    <source>
        <dbReference type="Proteomes" id="UP000576393"/>
    </source>
</evidence>
<sequence>MTRFDPDDPRVESMEDLDEVVRHSERVMAGLAEAQRELAAVTGEGSAADGMVRAEVDGAGRIRRIAFDPRAARMDTATLAEAATEAVRAAQEEAARRNDELLRAATGGAPVTLDMERARREFEEIGADLARTLRDLTEKW</sequence>
<keyword evidence="1" id="KW-0175">Coiled coil</keyword>
<dbReference type="SUPFAM" id="SSF82607">
    <property type="entry name" value="YbaB-like"/>
    <property type="match status" value="1"/>
</dbReference>